<feature type="region of interest" description="Disordered" evidence="1">
    <location>
        <begin position="1"/>
        <end position="23"/>
    </location>
</feature>
<evidence type="ECO:0008006" key="4">
    <source>
        <dbReference type="Google" id="ProtNLM"/>
    </source>
</evidence>
<keyword evidence="3" id="KW-1185">Reference proteome</keyword>
<organism evidence="2 3">
    <name type="scientific">Synechococcus phage S-RIP1</name>
    <dbReference type="NCBI Taxonomy" id="754041"/>
    <lineage>
        <taxon>Viruses</taxon>
        <taxon>Duplodnaviria</taxon>
        <taxon>Heunggongvirae</taxon>
        <taxon>Uroviricota</taxon>
        <taxon>Caudoviricetes</taxon>
        <taxon>Autographivirales</taxon>
        <taxon>Kajamvirus</taxon>
        <taxon>Kajamvirus SRIP1</taxon>
    </lineage>
</organism>
<dbReference type="KEGG" id="vg:15013121"/>
<gene>
    <name evidence="2" type="ORF">SWVG_00052</name>
</gene>
<reference evidence="2 3" key="1">
    <citation type="submission" date="2010-09" db="EMBL/GenBank/DDBJ databases">
        <title>The Genome Sequence of Synechococcus phage S-RIP1 isolate R2_2007.</title>
        <authorList>
            <consortium name="The Broad Institute Genome Sequencing Platform"/>
            <person name="Henn M.R."/>
            <person name="Marston M."/>
            <person name="Levin J."/>
            <person name="Malboeuf C."/>
            <person name="Casali M."/>
            <person name="Russ C."/>
            <person name="Lennon N."/>
            <person name="Chapman S.B."/>
            <person name="Erlich R."/>
            <person name="Young S.K."/>
            <person name="Yandava C."/>
            <person name="Zeng Q."/>
            <person name="Fitzgerald M.F."/>
            <person name="Alvarado L."/>
            <person name="Anderson S."/>
            <person name="Berlin A."/>
            <person name="Chen Z."/>
            <person name="Freedman E."/>
            <person name="Gellesch M."/>
            <person name="Goldberg J."/>
            <person name="Green L."/>
            <person name="Griggs A."/>
            <person name="Gujja S."/>
            <person name="Heilman E.R."/>
            <person name="Heiman D."/>
            <person name="Hollinger A."/>
            <person name="Howarth C."/>
            <person name="Larson L."/>
            <person name="Mehta T."/>
            <person name="Neiman D."/>
            <person name="Pearson M."/>
            <person name="Roberts A."/>
            <person name="Ryan E."/>
            <person name="Saif S."/>
            <person name="Shea T."/>
            <person name="Shenoy N."/>
            <person name="Sisk P."/>
            <person name="Stolte C."/>
            <person name="Sykes S."/>
            <person name="White J."/>
            <person name="Haas B."/>
            <person name="Nusbaum C."/>
            <person name="Birren B."/>
        </authorList>
    </citation>
    <scope>NUCLEOTIDE SEQUENCE [LARGE SCALE GENOMIC DNA]</scope>
</reference>
<dbReference type="GeneID" id="15013121"/>
<evidence type="ECO:0000256" key="1">
    <source>
        <dbReference type="SAM" id="MobiDB-lite"/>
    </source>
</evidence>
<evidence type="ECO:0000313" key="2">
    <source>
        <dbReference type="EMBL" id="AGG91288.1"/>
    </source>
</evidence>
<protein>
    <recommendedName>
        <fullName evidence="4">Capsid assembly protein</fullName>
    </recommendedName>
</protein>
<feature type="compositionally biased region" description="Acidic residues" evidence="1">
    <location>
        <begin position="67"/>
        <end position="92"/>
    </location>
</feature>
<dbReference type="OrthoDB" id="22192at10239"/>
<dbReference type="Pfam" id="PF05396">
    <property type="entry name" value="Phage_T7_Capsid"/>
    <property type="match status" value="1"/>
</dbReference>
<dbReference type="GO" id="GO:0019069">
    <property type="term" value="P:viral capsid assembly"/>
    <property type="evidence" value="ECO:0007669"/>
    <property type="project" value="InterPro"/>
</dbReference>
<dbReference type="RefSeq" id="YP_007676481.1">
    <property type="nucleotide sequence ID" value="NC_020867.1"/>
</dbReference>
<dbReference type="InterPro" id="IPR008768">
    <property type="entry name" value="Gp9-like"/>
</dbReference>
<dbReference type="EMBL" id="HQ317388">
    <property type="protein sequence ID" value="AGG91288.1"/>
    <property type="molecule type" value="Genomic_DNA"/>
</dbReference>
<accession>M4NJX6</accession>
<sequence length="215" mass="23916">MSETLTMNETPADQPEFNADEQDSLQVAESLGGEQPLLAGKFKDQSELEKAYLELQTKLGEPRDEVQATEDEGEPAEQESVEENNEVDEDSSQETLSQAQADALFEMVGGKAAYKSMIDWAGQNLSPEEVTMYDSVMDKGDPNSVFFAVQALFNEYSNQVGEDGQLLTGRTAPDSSSGFRSQQELVQAMADPRYDRDPAYRQEVMRKLENSDVQF</sequence>
<feature type="compositionally biased region" description="Polar residues" evidence="1">
    <location>
        <begin position="1"/>
        <end position="11"/>
    </location>
</feature>
<name>M4NJX6_9CAUD</name>
<proteinExistence type="predicted"/>
<dbReference type="Proteomes" id="UP000202401">
    <property type="component" value="Segment"/>
</dbReference>
<feature type="region of interest" description="Disordered" evidence="1">
    <location>
        <begin position="56"/>
        <end position="98"/>
    </location>
</feature>
<evidence type="ECO:0000313" key="3">
    <source>
        <dbReference type="Proteomes" id="UP000202401"/>
    </source>
</evidence>